<proteinExistence type="predicted"/>
<dbReference type="PROSITE" id="PS51736">
    <property type="entry name" value="RECOMBINASES_3"/>
    <property type="match status" value="1"/>
</dbReference>
<dbReference type="Pfam" id="PF00239">
    <property type="entry name" value="Resolvase"/>
    <property type="match status" value="1"/>
</dbReference>
<keyword evidence="1" id="KW-0229">DNA integration</keyword>
<evidence type="ECO:0000313" key="6">
    <source>
        <dbReference type="EnsemblMetazoa" id="GBRI000111-PA"/>
    </source>
</evidence>
<dbReference type="GO" id="GO:0000150">
    <property type="term" value="F:DNA strand exchange activity"/>
    <property type="evidence" value="ECO:0007669"/>
    <property type="project" value="InterPro"/>
</dbReference>
<dbReference type="Pfam" id="PF07508">
    <property type="entry name" value="Recombinase"/>
    <property type="match status" value="1"/>
</dbReference>
<dbReference type="STRING" id="37001.A0A1A9VZ61"/>
<dbReference type="PROSITE" id="PS51737">
    <property type="entry name" value="RECOMBINASE_DNA_BIND"/>
    <property type="match status" value="1"/>
</dbReference>
<organism evidence="6 7">
    <name type="scientific">Glossina brevipalpis</name>
    <dbReference type="NCBI Taxonomy" id="37001"/>
    <lineage>
        <taxon>Eukaryota</taxon>
        <taxon>Metazoa</taxon>
        <taxon>Ecdysozoa</taxon>
        <taxon>Arthropoda</taxon>
        <taxon>Hexapoda</taxon>
        <taxon>Insecta</taxon>
        <taxon>Pterygota</taxon>
        <taxon>Neoptera</taxon>
        <taxon>Endopterygota</taxon>
        <taxon>Diptera</taxon>
        <taxon>Brachycera</taxon>
        <taxon>Muscomorpha</taxon>
        <taxon>Hippoboscoidea</taxon>
        <taxon>Glossinidae</taxon>
        <taxon>Glossina</taxon>
    </lineage>
</organism>
<dbReference type="InterPro" id="IPR011109">
    <property type="entry name" value="DNA_bind_recombinase_dom"/>
</dbReference>
<dbReference type="Gene3D" id="3.90.1750.20">
    <property type="entry name" value="Putative Large Serine Recombinase, Chain B, Domain 2"/>
    <property type="match status" value="1"/>
</dbReference>
<evidence type="ECO:0000313" key="7">
    <source>
        <dbReference type="Proteomes" id="UP000091820"/>
    </source>
</evidence>
<feature type="domain" description="Recombinase" evidence="5">
    <location>
        <begin position="159"/>
        <end position="304"/>
    </location>
</feature>
<dbReference type="CDD" id="cd00338">
    <property type="entry name" value="Ser_Recombinase"/>
    <property type="match status" value="1"/>
</dbReference>
<dbReference type="GO" id="GO:0015074">
    <property type="term" value="P:DNA integration"/>
    <property type="evidence" value="ECO:0007669"/>
    <property type="project" value="UniProtKB-KW"/>
</dbReference>
<keyword evidence="2" id="KW-0238">DNA-binding</keyword>
<dbReference type="InterPro" id="IPR050639">
    <property type="entry name" value="SSR_resolvase"/>
</dbReference>
<dbReference type="Proteomes" id="UP000091820">
    <property type="component" value="Unassembled WGS sequence"/>
</dbReference>
<feature type="domain" description="Resolvase/invertase-type recombinase catalytic" evidence="4">
    <location>
        <begin position="3"/>
        <end position="150"/>
    </location>
</feature>
<dbReference type="PROSITE" id="PS00397">
    <property type="entry name" value="RECOMBINASES_1"/>
    <property type="match status" value="1"/>
</dbReference>
<dbReference type="VEuPathDB" id="VectorBase:GBRI000111"/>
<dbReference type="InterPro" id="IPR006118">
    <property type="entry name" value="Recombinase_CS"/>
</dbReference>
<reference evidence="6" key="2">
    <citation type="submission" date="2020-05" db="UniProtKB">
        <authorList>
            <consortium name="EnsemblMetazoa"/>
        </authorList>
    </citation>
    <scope>IDENTIFICATION</scope>
    <source>
        <strain evidence="6">IAEA</strain>
    </source>
</reference>
<keyword evidence="3" id="KW-0233">DNA recombination</keyword>
<reference evidence="7" key="1">
    <citation type="submission" date="2014-03" db="EMBL/GenBank/DDBJ databases">
        <authorList>
            <person name="Aksoy S."/>
            <person name="Warren W."/>
            <person name="Wilson R.K."/>
        </authorList>
    </citation>
    <scope>NUCLEOTIDE SEQUENCE [LARGE SCALE GENOMIC DNA]</scope>
    <source>
        <strain evidence="7">IAEA</strain>
    </source>
</reference>
<dbReference type="Gene3D" id="3.40.50.1390">
    <property type="entry name" value="Resolvase, N-terminal catalytic domain"/>
    <property type="match status" value="1"/>
</dbReference>
<dbReference type="EnsemblMetazoa" id="GBRI000111-RA">
    <property type="protein sequence ID" value="GBRI000111-PA"/>
    <property type="gene ID" value="GBRI000111"/>
</dbReference>
<dbReference type="InterPro" id="IPR036162">
    <property type="entry name" value="Resolvase-like_N_sf"/>
</dbReference>
<dbReference type="GO" id="GO:0003677">
    <property type="term" value="F:DNA binding"/>
    <property type="evidence" value="ECO:0007669"/>
    <property type="project" value="UniProtKB-KW"/>
</dbReference>
<evidence type="ECO:0008006" key="8">
    <source>
        <dbReference type="Google" id="ProtNLM"/>
    </source>
</evidence>
<dbReference type="AlphaFoldDB" id="A0A1A9VZ61"/>
<dbReference type="SUPFAM" id="SSF53041">
    <property type="entry name" value="Resolvase-like"/>
    <property type="match status" value="1"/>
</dbReference>
<dbReference type="InterPro" id="IPR006119">
    <property type="entry name" value="Resolv_N"/>
</dbReference>
<dbReference type="InterPro" id="IPR038109">
    <property type="entry name" value="DNA_bind_recomb_sf"/>
</dbReference>
<evidence type="ECO:0000259" key="5">
    <source>
        <dbReference type="PROSITE" id="PS51737"/>
    </source>
</evidence>
<protein>
    <recommendedName>
        <fullName evidence="8">Recombinase domain-containing protein</fullName>
    </recommendedName>
</protein>
<sequence>MVTVSLYARVSSGKQAQEDTIASQIAAIENQISMDGHKLLNEYKFIDNGYSGSNIIRPGLEKLRDKIAEGNIDKVYIHSPDRLSRKYAYQMILLEEFKKLGVEVIFLNHQISDNPESQLLLQMQGMIAEYERAKIMERSRRGKIYAANKGCISVMSAAPYGYRYINKNTETGQALFEIYEEEAEVVRKVFSWVGRERASIGEVCRRLSAMSIMTRTGKEYWDRAVVLSMLKNSAYKGQAAFGKTRFGVKLKHIRPKKNSCEHPKDNYSTYPVPKEDWIYIKVPSIVSEDLFEIVQEQLAENRKIARTRQRGARHLLQGLVVCKLCNYAYYGTSTARNKEGEKTNNQVYYRCVGTDSYRFGGNKMCNNKLIRTDTLDMAVWEEVKHLLKNPNRILEEYKRRLSELKKSPLDQKSALLETQEDKLKRGIARLIDSYAQEYIDQEEFEPRIKAMKQNLKMVEEQKKKIFDQKKLTQELTLVVTNLEGFSSSINSSLNNADWLTKRDIIRTLVKRIEINFEDVNIVFRVKELPDSFHMEKNQCLQCCCRGRDGYIWQQ</sequence>
<accession>A0A1A9VZ61</accession>
<keyword evidence="7" id="KW-1185">Reference proteome</keyword>
<dbReference type="Pfam" id="PF13408">
    <property type="entry name" value="Zn_ribbon_recom"/>
    <property type="match status" value="1"/>
</dbReference>
<dbReference type="PANTHER" id="PTHR30461">
    <property type="entry name" value="DNA-INVERTASE FROM LAMBDOID PROPHAGE"/>
    <property type="match status" value="1"/>
</dbReference>
<evidence type="ECO:0000256" key="3">
    <source>
        <dbReference type="ARBA" id="ARBA00023172"/>
    </source>
</evidence>
<dbReference type="SMART" id="SM00857">
    <property type="entry name" value="Resolvase"/>
    <property type="match status" value="1"/>
</dbReference>
<dbReference type="PANTHER" id="PTHR30461:SF23">
    <property type="entry name" value="DNA RECOMBINASE-RELATED"/>
    <property type="match status" value="1"/>
</dbReference>
<name>A0A1A9VZ61_9MUSC</name>
<dbReference type="InterPro" id="IPR025827">
    <property type="entry name" value="Zn_ribbon_recom_dom"/>
</dbReference>
<evidence type="ECO:0000259" key="4">
    <source>
        <dbReference type="PROSITE" id="PS51736"/>
    </source>
</evidence>
<evidence type="ECO:0000256" key="2">
    <source>
        <dbReference type="ARBA" id="ARBA00023125"/>
    </source>
</evidence>
<evidence type="ECO:0000256" key="1">
    <source>
        <dbReference type="ARBA" id="ARBA00022908"/>
    </source>
</evidence>